<dbReference type="Pfam" id="PF00690">
    <property type="entry name" value="Cation_ATPase_N"/>
    <property type="match status" value="1"/>
</dbReference>
<dbReference type="InterPro" id="IPR006068">
    <property type="entry name" value="ATPase_P-typ_cation-transptr_C"/>
</dbReference>
<evidence type="ECO:0000256" key="9">
    <source>
        <dbReference type="ARBA" id="ARBA00022967"/>
    </source>
</evidence>
<evidence type="ECO:0000259" key="13">
    <source>
        <dbReference type="SMART" id="SM00831"/>
    </source>
</evidence>
<dbReference type="InterPro" id="IPR059000">
    <property type="entry name" value="ATPase_P-type_domA"/>
</dbReference>
<dbReference type="SUPFAM" id="SSF81665">
    <property type="entry name" value="Calcium ATPase, transmembrane domain M"/>
    <property type="match status" value="1"/>
</dbReference>
<evidence type="ECO:0000256" key="11">
    <source>
        <dbReference type="ARBA" id="ARBA00023136"/>
    </source>
</evidence>
<dbReference type="SUPFAM" id="SSF81660">
    <property type="entry name" value="Metal cation-transporting ATPase, ATP-binding domain N"/>
    <property type="match status" value="1"/>
</dbReference>
<dbReference type="FunFam" id="3.40.50.1000:FF:000001">
    <property type="entry name" value="Phospholipid-transporting ATPase IC"/>
    <property type="match status" value="1"/>
</dbReference>
<keyword evidence="9" id="KW-1278">Translocase</keyword>
<keyword evidence="4" id="KW-0813">Transport</keyword>
<comment type="caution">
    <text evidence="14">The sequence shown here is derived from an EMBL/GenBank/DDBJ whole genome shotgun (WGS) entry which is preliminary data.</text>
</comment>
<dbReference type="GO" id="GO:0005388">
    <property type="term" value="F:P-type calcium transporter activity"/>
    <property type="evidence" value="ECO:0007669"/>
    <property type="project" value="UniProtKB-EC"/>
</dbReference>
<dbReference type="RefSeq" id="WP_242864143.1">
    <property type="nucleotide sequence ID" value="NZ_LRVM01000001.1"/>
</dbReference>
<evidence type="ECO:0000256" key="8">
    <source>
        <dbReference type="ARBA" id="ARBA00022840"/>
    </source>
</evidence>
<keyword evidence="4" id="KW-0406">Ion transport</keyword>
<feature type="transmembrane region" description="Helical" evidence="12">
    <location>
        <begin position="258"/>
        <end position="276"/>
    </location>
</feature>
<dbReference type="EC" id="7.2.2.10" evidence="3"/>
<proteinExistence type="inferred from homology"/>
<keyword evidence="15" id="KW-1185">Reference proteome</keyword>
<dbReference type="Pfam" id="PF00689">
    <property type="entry name" value="Cation_ATPase_C"/>
    <property type="match status" value="1"/>
</dbReference>
<evidence type="ECO:0000256" key="1">
    <source>
        <dbReference type="ARBA" id="ARBA00004141"/>
    </source>
</evidence>
<organism evidence="14 15">
    <name type="scientific">Anaerotignum neopropionicum</name>
    <dbReference type="NCBI Taxonomy" id="36847"/>
    <lineage>
        <taxon>Bacteria</taxon>
        <taxon>Bacillati</taxon>
        <taxon>Bacillota</taxon>
        <taxon>Clostridia</taxon>
        <taxon>Lachnospirales</taxon>
        <taxon>Anaerotignaceae</taxon>
        <taxon>Anaerotignum</taxon>
    </lineage>
</organism>
<name>A0A136WJI6_9FIRM</name>
<dbReference type="CDD" id="cd02089">
    <property type="entry name" value="P-type_ATPase_Ca_prok"/>
    <property type="match status" value="1"/>
</dbReference>
<dbReference type="SUPFAM" id="SSF56784">
    <property type="entry name" value="HAD-like"/>
    <property type="match status" value="1"/>
</dbReference>
<dbReference type="PRINTS" id="PR00120">
    <property type="entry name" value="HATPASE"/>
</dbReference>
<dbReference type="SFLD" id="SFLDF00027">
    <property type="entry name" value="p-type_atpase"/>
    <property type="match status" value="1"/>
</dbReference>
<comment type="subcellular location">
    <subcellularLocation>
        <location evidence="1">Membrane</location>
        <topology evidence="1">Multi-pass membrane protein</topology>
    </subcellularLocation>
</comment>
<dbReference type="InterPro" id="IPR044492">
    <property type="entry name" value="P_typ_ATPase_HD_dom"/>
</dbReference>
<feature type="transmembrane region" description="Helical" evidence="12">
    <location>
        <begin position="818"/>
        <end position="840"/>
    </location>
</feature>
<evidence type="ECO:0000256" key="10">
    <source>
        <dbReference type="ARBA" id="ARBA00022989"/>
    </source>
</evidence>
<dbReference type="SFLD" id="SFLDS00003">
    <property type="entry name" value="Haloacid_Dehalogenase"/>
    <property type="match status" value="1"/>
</dbReference>
<dbReference type="NCBIfam" id="TIGR01494">
    <property type="entry name" value="ATPase_P-type"/>
    <property type="match status" value="2"/>
</dbReference>
<dbReference type="PATRIC" id="fig|36847.3.peg.759"/>
<dbReference type="InterPro" id="IPR036412">
    <property type="entry name" value="HAD-like_sf"/>
</dbReference>
<feature type="transmembrane region" description="Helical" evidence="12">
    <location>
        <begin position="92"/>
        <end position="111"/>
    </location>
</feature>
<accession>A0A136WJI6</accession>
<dbReference type="PANTHER" id="PTHR42861">
    <property type="entry name" value="CALCIUM-TRANSPORTING ATPASE"/>
    <property type="match status" value="1"/>
</dbReference>
<dbReference type="InterPro" id="IPR006408">
    <property type="entry name" value="P-type_ATPase_IIB"/>
</dbReference>
<keyword evidence="8" id="KW-0067">ATP-binding</keyword>
<keyword evidence="7" id="KW-0106">Calcium</keyword>
<keyword evidence="10 12" id="KW-1133">Transmembrane helix</keyword>
<dbReference type="SMART" id="SM00831">
    <property type="entry name" value="Cation_ATPase_N"/>
    <property type="match status" value="1"/>
</dbReference>
<dbReference type="SFLD" id="SFLDG00002">
    <property type="entry name" value="C1.7:_P-type_atpase_like"/>
    <property type="match status" value="1"/>
</dbReference>
<dbReference type="GO" id="GO:0016020">
    <property type="term" value="C:membrane"/>
    <property type="evidence" value="ECO:0007669"/>
    <property type="project" value="UniProtKB-SubCell"/>
</dbReference>
<dbReference type="GO" id="GO:0016887">
    <property type="term" value="F:ATP hydrolysis activity"/>
    <property type="evidence" value="ECO:0007669"/>
    <property type="project" value="InterPro"/>
</dbReference>
<dbReference type="SUPFAM" id="SSF81653">
    <property type="entry name" value="Calcium ATPase, transduction domain A"/>
    <property type="match status" value="1"/>
</dbReference>
<evidence type="ECO:0000313" key="15">
    <source>
        <dbReference type="Proteomes" id="UP000070539"/>
    </source>
</evidence>
<dbReference type="Gene3D" id="1.20.1110.10">
    <property type="entry name" value="Calcium-transporting ATPase, transmembrane domain"/>
    <property type="match status" value="1"/>
</dbReference>
<dbReference type="Pfam" id="PF13246">
    <property type="entry name" value="Cation_ATPase"/>
    <property type="match status" value="1"/>
</dbReference>
<feature type="transmembrane region" description="Helical" evidence="12">
    <location>
        <begin position="680"/>
        <end position="703"/>
    </location>
</feature>
<feature type="transmembrane region" description="Helical" evidence="12">
    <location>
        <begin position="760"/>
        <end position="778"/>
    </location>
</feature>
<dbReference type="Proteomes" id="UP000070539">
    <property type="component" value="Unassembled WGS sequence"/>
</dbReference>
<protein>
    <recommendedName>
        <fullName evidence="3">P-type Ca(2+) transporter</fullName>
        <ecNumber evidence="3">7.2.2.10</ecNumber>
    </recommendedName>
</protein>
<dbReference type="InterPro" id="IPR018303">
    <property type="entry name" value="ATPase_P-typ_P_site"/>
</dbReference>
<feature type="transmembrane region" description="Helical" evidence="12">
    <location>
        <begin position="852"/>
        <end position="871"/>
    </location>
</feature>
<sequence>MTKDGCEDMDWWNQETKEVSQSLETFLGNGLSMDEARKRLATNGKNLLRHEGENTGIMKRFCAQFNDFMVMLLLMAAVVSFAVSYLNGEKDFIDSVIIIAIVVLNALLGVIQESKAQKALEALKKMSAPKAVVLRDGKRREIPSEDVVVGDIMLLETGGYICADGRVSESRSLKTEESAITGESLAVEKDTKKYPKETALGDRKNMVLSGSFVVGGSGRAIAIATGMDTEIGRIADLLAQQDDQETPLQKKLGQTGKTLGIGALAICAVIFAMGLLRNEPPFSMFMTSVSLAVAAIPEGLPAIVTIVLAIGMQRMSKKNTIIRRLPAVETLGSAAVICSDKTGTLTQNKMKVVKITDYEKQKDEEKRQLILTLFALCNDCHREKERLVGEPTERALAEAAEEGGVKPEDAQEEMPRVGEIPFSSERKMMTTLHTMGDGTWMTVTKGAPEILFDRCSKCLEGHAQVKFDGSKKSKARMQNGEMAAGALRVVAVAFREWAEKPDLTKGNAVEQDMVFAGMAGMIDPPRPEAAKAVALCKQAGIRPVMITGDHALTAQAIATQLGIYKKGDTCITGQELSKLSDEELEAAAAQCTVFARVAPEHKVRIVKAYQKDGSVVAMTGDGVNDAPALRAADIGCAMGKSGTEVAKGASDMILTDDNFATIVEAVREGRGIYDNIRKAVHFLLSSNIGEIITIFVAMCFGWATPLLPIQLLWVNLVTDSLPAIALGLDPVEQDCMNRPPRPRETTVFGGGMGSKIMVEGMMIGMLALLAFGIGHVYFDGEKMYVTGRTMAFAVLSISQLVHAFNMRSEHSLFAIRPFGNLWLVGAFMMGLLLQVSVIMAQPLATVFKVAPLGVTEWLIVAALALLPLPIVELEKWKDRLLERREAKKQI</sequence>
<dbReference type="FunFam" id="3.40.50.1000:FF:000028">
    <property type="entry name" value="Calcium-transporting P-type ATPase, putative"/>
    <property type="match status" value="1"/>
</dbReference>
<keyword evidence="5 12" id="KW-0812">Transmembrane</keyword>
<evidence type="ECO:0000256" key="6">
    <source>
        <dbReference type="ARBA" id="ARBA00022741"/>
    </source>
</evidence>
<evidence type="ECO:0000256" key="7">
    <source>
        <dbReference type="ARBA" id="ARBA00022837"/>
    </source>
</evidence>
<keyword evidence="14" id="KW-0378">Hydrolase</keyword>
<dbReference type="AlphaFoldDB" id="A0A136WJI6"/>
<dbReference type="InterPro" id="IPR001757">
    <property type="entry name" value="P_typ_ATPase"/>
</dbReference>
<evidence type="ECO:0000256" key="5">
    <source>
        <dbReference type="ARBA" id="ARBA00022692"/>
    </source>
</evidence>
<dbReference type="NCBIfam" id="TIGR01517">
    <property type="entry name" value="ATPase-IIB_Ca"/>
    <property type="match status" value="1"/>
</dbReference>
<feature type="domain" description="Cation-transporting P-type ATPase N-terminal" evidence="13">
    <location>
        <begin position="10"/>
        <end position="85"/>
    </location>
</feature>
<evidence type="ECO:0000256" key="3">
    <source>
        <dbReference type="ARBA" id="ARBA00012790"/>
    </source>
</evidence>
<feature type="transmembrane region" description="Helical" evidence="12">
    <location>
        <begin position="282"/>
        <end position="310"/>
    </location>
</feature>
<dbReference type="InterPro" id="IPR023299">
    <property type="entry name" value="ATPase_P-typ_cyto_dom_N"/>
</dbReference>
<dbReference type="Gene3D" id="3.40.50.1000">
    <property type="entry name" value="HAD superfamily/HAD-like"/>
    <property type="match status" value="1"/>
</dbReference>
<dbReference type="STRING" id="36847.CLNEO_06160"/>
<dbReference type="GO" id="GO:0005524">
    <property type="term" value="F:ATP binding"/>
    <property type="evidence" value="ECO:0007669"/>
    <property type="project" value="UniProtKB-KW"/>
</dbReference>
<dbReference type="Gene3D" id="2.70.150.10">
    <property type="entry name" value="Calcium-transporting ATPase, cytoplasmic transduction domain A"/>
    <property type="match status" value="1"/>
</dbReference>
<evidence type="ECO:0000256" key="4">
    <source>
        <dbReference type="ARBA" id="ARBA00022568"/>
    </source>
</evidence>
<dbReference type="InterPro" id="IPR004014">
    <property type="entry name" value="ATPase_P-typ_cation-transptr_N"/>
</dbReference>
<dbReference type="Gene3D" id="3.40.1110.10">
    <property type="entry name" value="Calcium-transporting ATPase, cytoplasmic domain N"/>
    <property type="match status" value="1"/>
</dbReference>
<keyword evidence="4" id="KW-0109">Calcium transport</keyword>
<dbReference type="EMBL" id="LRVM01000001">
    <property type="protein sequence ID" value="KXL54509.1"/>
    <property type="molecule type" value="Genomic_DNA"/>
</dbReference>
<keyword evidence="11 12" id="KW-0472">Membrane</keyword>
<evidence type="ECO:0000256" key="12">
    <source>
        <dbReference type="SAM" id="Phobius"/>
    </source>
</evidence>
<gene>
    <name evidence="14" type="ORF">CLNEO_06160</name>
</gene>
<dbReference type="Pfam" id="PF00122">
    <property type="entry name" value="E1-E2_ATPase"/>
    <property type="match status" value="1"/>
</dbReference>
<feature type="transmembrane region" description="Helical" evidence="12">
    <location>
        <begin position="68"/>
        <end position="86"/>
    </location>
</feature>
<comment type="similarity">
    <text evidence="2">Belongs to the cation transport ATPase (P-type) (TC 3.A.3) family. Type IIA subfamily.</text>
</comment>
<reference evidence="14 15" key="1">
    <citation type="submission" date="2016-01" db="EMBL/GenBank/DDBJ databases">
        <title>Genome sequence of Clostridium neopropionicum X4, DSM-3847.</title>
        <authorList>
            <person name="Poehlein A."/>
            <person name="Beck M.H."/>
            <person name="Bengelsdorf F.R."/>
            <person name="Daniel R."/>
            <person name="Duerre P."/>
        </authorList>
    </citation>
    <scope>NUCLEOTIDE SEQUENCE [LARGE SCALE GENOMIC DNA]</scope>
    <source>
        <strain evidence="14 15">DSM-3847</strain>
    </source>
</reference>
<dbReference type="InterPro" id="IPR023298">
    <property type="entry name" value="ATPase_P-typ_TM_dom_sf"/>
</dbReference>
<evidence type="ECO:0000313" key="14">
    <source>
        <dbReference type="EMBL" id="KXL54509.1"/>
    </source>
</evidence>
<dbReference type="InterPro" id="IPR023214">
    <property type="entry name" value="HAD_sf"/>
</dbReference>
<keyword evidence="6" id="KW-0547">Nucleotide-binding</keyword>
<dbReference type="InterPro" id="IPR008250">
    <property type="entry name" value="ATPase_P-typ_transduc_dom_A_sf"/>
</dbReference>
<dbReference type="PROSITE" id="PS00154">
    <property type="entry name" value="ATPASE_E1_E2"/>
    <property type="match status" value="1"/>
</dbReference>
<dbReference type="PRINTS" id="PR00119">
    <property type="entry name" value="CATATPASE"/>
</dbReference>
<evidence type="ECO:0000256" key="2">
    <source>
        <dbReference type="ARBA" id="ARBA00005675"/>
    </source>
</evidence>